<feature type="region of interest" description="Disordered" evidence="1">
    <location>
        <begin position="314"/>
        <end position="354"/>
    </location>
</feature>
<organism evidence="2 3">
    <name type="scientific">Orbilia javanica</name>
    <dbReference type="NCBI Taxonomy" id="47235"/>
    <lineage>
        <taxon>Eukaryota</taxon>
        <taxon>Fungi</taxon>
        <taxon>Dikarya</taxon>
        <taxon>Ascomycota</taxon>
        <taxon>Pezizomycotina</taxon>
        <taxon>Orbiliomycetes</taxon>
        <taxon>Orbiliales</taxon>
        <taxon>Orbiliaceae</taxon>
        <taxon>Orbilia</taxon>
    </lineage>
</organism>
<dbReference type="AlphaFoldDB" id="A0AAN8N746"/>
<accession>A0AAN8N746</accession>
<evidence type="ECO:0000256" key="1">
    <source>
        <dbReference type="SAM" id="MobiDB-lite"/>
    </source>
</evidence>
<keyword evidence="3" id="KW-1185">Reference proteome</keyword>
<gene>
    <name evidence="2" type="ORF">TWF718_005016</name>
</gene>
<name>A0AAN8N746_9PEZI</name>
<reference evidence="2 3" key="1">
    <citation type="submission" date="2019-10" db="EMBL/GenBank/DDBJ databases">
        <authorList>
            <person name="Palmer J.M."/>
        </authorList>
    </citation>
    <scope>NUCLEOTIDE SEQUENCE [LARGE SCALE GENOMIC DNA]</scope>
    <source>
        <strain evidence="2 3">TWF718</strain>
    </source>
</reference>
<evidence type="ECO:0000313" key="2">
    <source>
        <dbReference type="EMBL" id="KAK6351871.1"/>
    </source>
</evidence>
<sequence>MPIDLILKTMKLVDLFLKNGLHPSRYRHPRYLNIGFLTNHGSLKEICLELTPNLTALQISHTVASYLRLPQEFDSCLQVSLLPYSFASNDPRLLDFIARFPRGLVDKERFIRNLAPRRPGFPAFPARRYRGRTLGGGEYILPLLKPWKQKALHLWVWLSTGDERILRYQNAVENCQLLIQEKERVNAKCQHVLKSEVSRAYKLKYSLDQLPTGGGEVGLRGKKRRKDRNRWIKEGEKRYRCQITDEYFTLDRMVATTIYPHTLMMDLPGLNEKVVDMLTGPENMLLMYWPVARMFDEGLITIEKILLDDEDAIDDSAEDDNSSTESESEVGSDSEFTPESDPEDEQEEGEEEETYGYFLRVNYTRLLDSRVFAKEDWEKREHRERLRWKHIDGKRITFSDDGRMIPYHEFLRFHSQLSTVIFGEIELIESEDEVQNTLAHIFDRRSDLAVSNGSSSCEDADSPGRPRWKFPLLLNQA</sequence>
<proteinExistence type="predicted"/>
<dbReference type="Proteomes" id="UP001313282">
    <property type="component" value="Unassembled WGS sequence"/>
</dbReference>
<dbReference type="EMBL" id="JAVHNR010000002">
    <property type="protein sequence ID" value="KAK6351871.1"/>
    <property type="molecule type" value="Genomic_DNA"/>
</dbReference>
<comment type="caution">
    <text evidence="2">The sequence shown here is derived from an EMBL/GenBank/DDBJ whole genome shotgun (WGS) entry which is preliminary data.</text>
</comment>
<protein>
    <submittedName>
        <fullName evidence="2">Uncharacterized protein</fullName>
    </submittedName>
</protein>
<evidence type="ECO:0000313" key="3">
    <source>
        <dbReference type="Proteomes" id="UP001313282"/>
    </source>
</evidence>